<evidence type="ECO:0000256" key="5">
    <source>
        <dbReference type="ARBA" id="ARBA00023136"/>
    </source>
</evidence>
<feature type="compositionally biased region" description="Polar residues" evidence="10">
    <location>
        <begin position="159"/>
        <end position="172"/>
    </location>
</feature>
<evidence type="ECO:0000256" key="8">
    <source>
        <dbReference type="ARBA" id="ARBA00038159"/>
    </source>
</evidence>
<dbReference type="Proteomes" id="UP000308549">
    <property type="component" value="Unassembled WGS sequence"/>
</dbReference>
<sequence length="682" mass="72855">MSLFSPDDGAVPYNTSFVIKLSQRDLSLRIPVDFVNYPGVALTPACFAGQRYEDTAAARCLSNLLSLGFRRMHIDLYWDASRLVWSLCPVQLGDSGGSGTPFNASTGTSVSASVTGVTGVPDQLSTASLATSSFSSPANRQLATSSTALQRRQDDGAGTSRSLTLNEPTASSLPADLPSVSTTATLSAGAVTSAVATGGAAGGGTGPATEGTLINVGPYTCTTSVNFDLFMGVLATYLSDTETDLNATTHYLVMNLHAAAPANDPTAPAEEPANQNLPQGSNILSSIIQNNNSAYLYTYSELTQQRSNLDVRGSWFNVAPSVQPVSDYFEVNSYNGFTSTPDGWPNEGFIELTKAKRLLAAYGTIDPQMSGYDFPADSSQIFPSGYISAPKNISFTANGAVESGCYYQPDTYAVDSIHNSWASYTLTSEPDDLILDMAKDLTDCGLSPILNQTLDGVTAGEDFRPYQAFTNATNWAWGSNEPRRQASTTNNDNDDDGATYHCAALNATLGRWQATNCQSAHYGACREDSAPYRWSISDAQGLYQKVSAACNGNTSFSAPRTALENSYLLAAWRAYLADHPNGNGNTNTNNNGASGSDFELLWVDFNDLDANACWVVGQNTTCPYLPATVSETRRVVVPVVAAVIVFVCFALTIFVKCTANRQNVKRRKRRGDDGWDYEGVPS</sequence>
<feature type="compositionally biased region" description="Polar residues" evidence="10">
    <location>
        <begin position="138"/>
        <end position="150"/>
    </location>
</feature>
<evidence type="ECO:0000256" key="1">
    <source>
        <dbReference type="ARBA" id="ARBA00004479"/>
    </source>
</evidence>
<reference evidence="13 14" key="1">
    <citation type="submission" date="2017-03" db="EMBL/GenBank/DDBJ databases">
        <title>Genomes of endolithic fungi from Antarctica.</title>
        <authorList>
            <person name="Coleine C."/>
            <person name="Masonjones S."/>
            <person name="Stajich J.E."/>
        </authorList>
    </citation>
    <scope>NUCLEOTIDE SEQUENCE [LARGE SCALE GENOMIC DNA]</scope>
    <source>
        <strain evidence="13 14">CCFEE 6315</strain>
    </source>
</reference>
<keyword evidence="14" id="KW-1185">Reference proteome</keyword>
<dbReference type="AlphaFoldDB" id="A0A4V5N3T3"/>
<evidence type="ECO:0000313" key="13">
    <source>
        <dbReference type="EMBL" id="TKA24879.1"/>
    </source>
</evidence>
<comment type="subcellular location">
    <subcellularLocation>
        <location evidence="1">Membrane</location>
        <topology evidence="1">Single-pass type I membrane protein</topology>
    </subcellularLocation>
</comment>
<evidence type="ECO:0000256" key="9">
    <source>
        <dbReference type="ARBA" id="ARBA00039865"/>
    </source>
</evidence>
<comment type="caution">
    <text evidence="13">The sequence shown here is derived from an EMBL/GenBank/DDBJ whole genome shotgun (WGS) entry which is preliminary data.</text>
</comment>
<dbReference type="OrthoDB" id="5573651at2759"/>
<comment type="similarity">
    <text evidence="8">Belongs to the MTC6 family.</text>
</comment>
<evidence type="ECO:0000256" key="11">
    <source>
        <dbReference type="SAM" id="Phobius"/>
    </source>
</evidence>
<evidence type="ECO:0000313" key="14">
    <source>
        <dbReference type="Proteomes" id="UP000308549"/>
    </source>
</evidence>
<dbReference type="InterPro" id="IPR057530">
    <property type="entry name" value="TIM-barrel_MTC6"/>
</dbReference>
<feature type="domain" description="MTC6 partial TIM-barrel" evidence="12">
    <location>
        <begin position="21"/>
        <end position="455"/>
    </location>
</feature>
<keyword evidence="2 11" id="KW-0812">Transmembrane</keyword>
<evidence type="ECO:0000256" key="10">
    <source>
        <dbReference type="SAM" id="MobiDB-lite"/>
    </source>
</evidence>
<comment type="function">
    <text evidence="7">May be involved in telomere capping.</text>
</comment>
<keyword evidence="4 11" id="KW-1133">Transmembrane helix</keyword>
<dbReference type="PANTHER" id="PTHR35518">
    <property type="entry name" value="MAINTENANCE OF TELOMOERE CAPPING"/>
    <property type="match status" value="1"/>
</dbReference>
<organism evidence="13 14">
    <name type="scientific">Salinomyces thailandicus</name>
    <dbReference type="NCBI Taxonomy" id="706561"/>
    <lineage>
        <taxon>Eukaryota</taxon>
        <taxon>Fungi</taxon>
        <taxon>Dikarya</taxon>
        <taxon>Ascomycota</taxon>
        <taxon>Pezizomycotina</taxon>
        <taxon>Dothideomycetes</taxon>
        <taxon>Dothideomycetidae</taxon>
        <taxon>Mycosphaerellales</taxon>
        <taxon>Teratosphaeriaceae</taxon>
        <taxon>Salinomyces</taxon>
    </lineage>
</organism>
<dbReference type="GO" id="GO:0016020">
    <property type="term" value="C:membrane"/>
    <property type="evidence" value="ECO:0007669"/>
    <property type="project" value="UniProtKB-SubCell"/>
</dbReference>
<feature type="region of interest" description="Disordered" evidence="10">
    <location>
        <begin position="138"/>
        <end position="178"/>
    </location>
</feature>
<keyword evidence="5 11" id="KW-0472">Membrane</keyword>
<protein>
    <recommendedName>
        <fullName evidence="9">Maintenance of telomere capping protein 6</fullName>
    </recommendedName>
</protein>
<keyword evidence="3" id="KW-0732">Signal</keyword>
<keyword evidence="6" id="KW-0325">Glycoprotein</keyword>
<proteinExistence type="inferred from homology"/>
<dbReference type="Pfam" id="PF25506">
    <property type="entry name" value="TIM-barrel_MTC6"/>
    <property type="match status" value="1"/>
</dbReference>
<name>A0A4V5N3T3_9PEZI</name>
<accession>A0A4V5N3T3</accession>
<feature type="transmembrane region" description="Helical" evidence="11">
    <location>
        <begin position="635"/>
        <end position="659"/>
    </location>
</feature>
<evidence type="ECO:0000256" key="7">
    <source>
        <dbReference type="ARBA" id="ARBA00037703"/>
    </source>
</evidence>
<evidence type="ECO:0000256" key="3">
    <source>
        <dbReference type="ARBA" id="ARBA00022729"/>
    </source>
</evidence>
<dbReference type="PANTHER" id="PTHR35518:SF2">
    <property type="entry name" value="MAINTENANCE OF TELOMERE CAPPING PROTEIN 6"/>
    <property type="match status" value="1"/>
</dbReference>
<evidence type="ECO:0000256" key="2">
    <source>
        <dbReference type="ARBA" id="ARBA00022692"/>
    </source>
</evidence>
<dbReference type="InterPro" id="IPR051008">
    <property type="entry name" value="Telomere_Capping_Maintenance"/>
</dbReference>
<evidence type="ECO:0000259" key="12">
    <source>
        <dbReference type="Pfam" id="PF25506"/>
    </source>
</evidence>
<evidence type="ECO:0000256" key="6">
    <source>
        <dbReference type="ARBA" id="ARBA00023180"/>
    </source>
</evidence>
<gene>
    <name evidence="13" type="ORF">B0A50_06608</name>
</gene>
<evidence type="ECO:0000256" key="4">
    <source>
        <dbReference type="ARBA" id="ARBA00022989"/>
    </source>
</evidence>
<dbReference type="EMBL" id="NAJL01000040">
    <property type="protein sequence ID" value="TKA24879.1"/>
    <property type="molecule type" value="Genomic_DNA"/>
</dbReference>